<accession>A0ABD1E2R9</accession>
<feature type="region of interest" description="Disordered" evidence="18">
    <location>
        <begin position="679"/>
        <end position="721"/>
    </location>
</feature>
<dbReference type="InterPro" id="IPR035683">
    <property type="entry name" value="SMO_7TM"/>
</dbReference>
<dbReference type="Gene3D" id="1.10.2000.10">
    <property type="entry name" value="Frizzled cysteine-rich domain"/>
    <property type="match status" value="1"/>
</dbReference>
<evidence type="ECO:0000256" key="4">
    <source>
        <dbReference type="ARBA" id="ARBA00022473"/>
    </source>
</evidence>
<evidence type="ECO:0000259" key="21">
    <source>
        <dbReference type="PROSITE" id="PS50038"/>
    </source>
</evidence>
<dbReference type="SMART" id="SM01330">
    <property type="entry name" value="Frizzled"/>
    <property type="match status" value="1"/>
</dbReference>
<dbReference type="PROSITE" id="PS50261">
    <property type="entry name" value="G_PROTEIN_RECEP_F2_4"/>
    <property type="match status" value="1"/>
</dbReference>
<feature type="compositionally biased region" description="Basic and acidic residues" evidence="18">
    <location>
        <begin position="980"/>
        <end position="995"/>
    </location>
</feature>
<dbReference type="GO" id="GO:0009888">
    <property type="term" value="P:tissue development"/>
    <property type="evidence" value="ECO:0007669"/>
    <property type="project" value="UniProtKB-ARBA"/>
</dbReference>
<evidence type="ECO:0000256" key="9">
    <source>
        <dbReference type="ARBA" id="ARBA00023040"/>
    </source>
</evidence>
<keyword evidence="9" id="KW-0297">G-protein coupled receptor</keyword>
<evidence type="ECO:0000256" key="10">
    <source>
        <dbReference type="ARBA" id="ARBA00023136"/>
    </source>
</evidence>
<keyword evidence="6 19" id="KW-0812">Transmembrane</keyword>
<evidence type="ECO:0000313" key="23">
    <source>
        <dbReference type="EMBL" id="KAL1488964.1"/>
    </source>
</evidence>
<dbReference type="InterPro" id="IPR020067">
    <property type="entry name" value="Frizzled_dom"/>
</dbReference>
<evidence type="ECO:0000256" key="14">
    <source>
        <dbReference type="ARBA" id="ARBA00023224"/>
    </source>
</evidence>
<keyword evidence="24" id="KW-1185">Reference proteome</keyword>
<gene>
    <name evidence="23" type="ORF">ABEB36_014747</name>
</gene>
<evidence type="ECO:0000256" key="19">
    <source>
        <dbReference type="SAM" id="Phobius"/>
    </source>
</evidence>
<feature type="chain" id="PRO_5044796347" description="Protein smoothened" evidence="20">
    <location>
        <begin position="20"/>
        <end position="995"/>
    </location>
</feature>
<feature type="compositionally biased region" description="Low complexity" evidence="18">
    <location>
        <begin position="710"/>
        <end position="721"/>
    </location>
</feature>
<comment type="similarity">
    <text evidence="3">Belongs to the G-protein coupled receptor Fz/Smo family.</text>
</comment>
<dbReference type="PROSITE" id="PS50038">
    <property type="entry name" value="FZ"/>
    <property type="match status" value="1"/>
</dbReference>
<keyword evidence="15" id="KW-0966">Cell projection</keyword>
<evidence type="ECO:0000256" key="20">
    <source>
        <dbReference type="SAM" id="SignalP"/>
    </source>
</evidence>
<feature type="transmembrane region" description="Helical" evidence="19">
    <location>
        <begin position="407"/>
        <end position="429"/>
    </location>
</feature>
<dbReference type="InterPro" id="IPR041771">
    <property type="entry name" value="SMO_CRD"/>
</dbReference>
<feature type="domain" description="G-protein coupled receptors family 2 profile 2" evidence="22">
    <location>
        <begin position="237"/>
        <end position="514"/>
    </location>
</feature>
<dbReference type="SMART" id="SM00063">
    <property type="entry name" value="FRI"/>
    <property type="match status" value="1"/>
</dbReference>
<feature type="compositionally biased region" description="Basic residues" evidence="18">
    <location>
        <begin position="845"/>
        <end position="855"/>
    </location>
</feature>
<evidence type="ECO:0000313" key="24">
    <source>
        <dbReference type="Proteomes" id="UP001566132"/>
    </source>
</evidence>
<feature type="compositionally biased region" description="Basic and acidic residues" evidence="18">
    <location>
        <begin position="856"/>
        <end position="867"/>
    </location>
</feature>
<evidence type="ECO:0000256" key="7">
    <source>
        <dbReference type="ARBA" id="ARBA00022729"/>
    </source>
</evidence>
<evidence type="ECO:0000256" key="16">
    <source>
        <dbReference type="ARBA" id="ARBA00035037"/>
    </source>
</evidence>
<dbReference type="GO" id="GO:0004930">
    <property type="term" value="F:G protein-coupled receptor activity"/>
    <property type="evidence" value="ECO:0007669"/>
    <property type="project" value="UniProtKB-KW"/>
</dbReference>
<feature type="compositionally biased region" description="Basic residues" evidence="18">
    <location>
        <begin position="679"/>
        <end position="688"/>
    </location>
</feature>
<dbReference type="Gene3D" id="1.20.1070.10">
    <property type="entry name" value="Rhodopsin 7-helix transmembrane proteins"/>
    <property type="match status" value="1"/>
</dbReference>
<evidence type="ECO:0000256" key="6">
    <source>
        <dbReference type="ARBA" id="ARBA00022692"/>
    </source>
</evidence>
<comment type="caution">
    <text evidence="17">Lacks conserved residue(s) required for the propagation of feature annotation.</text>
</comment>
<dbReference type="Pfam" id="PF01392">
    <property type="entry name" value="Fz"/>
    <property type="match status" value="1"/>
</dbReference>
<feature type="transmembrane region" description="Helical" evidence="19">
    <location>
        <begin position="524"/>
        <end position="546"/>
    </location>
</feature>
<dbReference type="GO" id="GO:0005886">
    <property type="term" value="C:plasma membrane"/>
    <property type="evidence" value="ECO:0007669"/>
    <property type="project" value="UniProtKB-SubCell"/>
</dbReference>
<evidence type="ECO:0000256" key="17">
    <source>
        <dbReference type="PROSITE-ProRule" id="PRU00090"/>
    </source>
</evidence>
<dbReference type="InterPro" id="IPR017981">
    <property type="entry name" value="GPCR_2-like_7TM"/>
</dbReference>
<evidence type="ECO:0000256" key="13">
    <source>
        <dbReference type="ARBA" id="ARBA00023180"/>
    </source>
</evidence>
<feature type="region of interest" description="Disordered" evidence="18">
    <location>
        <begin position="824"/>
        <end position="880"/>
    </location>
</feature>
<reference evidence="23 24" key="1">
    <citation type="submission" date="2024-05" db="EMBL/GenBank/DDBJ databases">
        <title>Genetic variation in Jamaican populations of the coffee berry borer (Hypothenemus hampei).</title>
        <authorList>
            <person name="Errbii M."/>
            <person name="Myrie A."/>
        </authorList>
    </citation>
    <scope>NUCLEOTIDE SEQUENCE [LARGE SCALE GENOMIC DNA]</scope>
    <source>
        <strain evidence="23">JA-Hopewell-2020-01-JO</strain>
        <tissue evidence="23">Whole body</tissue>
    </source>
</reference>
<feature type="compositionally biased region" description="Basic residues" evidence="18">
    <location>
        <begin position="941"/>
        <end position="956"/>
    </location>
</feature>
<keyword evidence="5" id="KW-1003">Cell membrane</keyword>
<comment type="caution">
    <text evidence="23">The sequence shown here is derived from an EMBL/GenBank/DDBJ whole genome shotgun (WGS) entry which is preliminary data.</text>
</comment>
<dbReference type="PANTHER" id="PTHR11309">
    <property type="entry name" value="FRIZZLED"/>
    <property type="match status" value="1"/>
</dbReference>
<dbReference type="CDD" id="cd15030">
    <property type="entry name" value="7tmF_SMO_homolog"/>
    <property type="match status" value="1"/>
</dbReference>
<keyword evidence="10 19" id="KW-0472">Membrane</keyword>
<keyword evidence="4" id="KW-0217">Developmental protein</keyword>
<keyword evidence="11" id="KW-1015">Disulfide bond</keyword>
<feature type="region of interest" description="Disordered" evidence="18">
    <location>
        <begin position="936"/>
        <end position="956"/>
    </location>
</feature>
<protein>
    <recommendedName>
        <fullName evidence="16">Protein smoothened</fullName>
    </recommendedName>
</protein>
<dbReference type="InterPro" id="IPR015526">
    <property type="entry name" value="Frizzled/SFRP"/>
</dbReference>
<evidence type="ECO:0000256" key="1">
    <source>
        <dbReference type="ARBA" id="ARBA00004138"/>
    </source>
</evidence>
<keyword evidence="14" id="KW-0807">Transducer</keyword>
<evidence type="ECO:0000259" key="22">
    <source>
        <dbReference type="PROSITE" id="PS50261"/>
    </source>
</evidence>
<evidence type="ECO:0000256" key="11">
    <source>
        <dbReference type="ARBA" id="ARBA00023157"/>
    </source>
</evidence>
<feature type="transmembrane region" description="Helical" evidence="19">
    <location>
        <begin position="368"/>
        <end position="387"/>
    </location>
</feature>
<evidence type="ECO:0000256" key="2">
    <source>
        <dbReference type="ARBA" id="ARBA00004651"/>
    </source>
</evidence>
<evidence type="ECO:0000256" key="5">
    <source>
        <dbReference type="ARBA" id="ARBA00022475"/>
    </source>
</evidence>
<comment type="subcellular location">
    <subcellularLocation>
        <location evidence="2">Cell membrane</location>
        <topology evidence="2">Multi-pass membrane protein</topology>
    </subcellularLocation>
    <subcellularLocation>
        <location evidence="1">Cell projection</location>
        <location evidence="1">Cilium</location>
    </subcellularLocation>
</comment>
<keyword evidence="8 19" id="KW-1133">Transmembrane helix</keyword>
<keyword evidence="7 20" id="KW-0732">Signal</keyword>
<evidence type="ECO:0000256" key="8">
    <source>
        <dbReference type="ARBA" id="ARBA00022989"/>
    </source>
</evidence>
<proteinExistence type="inferred from homology"/>
<feature type="transmembrane region" description="Helical" evidence="19">
    <location>
        <begin position="273"/>
        <end position="290"/>
    </location>
</feature>
<dbReference type="PRINTS" id="PR00489">
    <property type="entry name" value="FRIZZLED"/>
</dbReference>
<name>A0ABD1E2R9_HYPHA</name>
<dbReference type="InterPro" id="IPR000539">
    <property type="entry name" value="Frizzled/Smoothened_7TM"/>
</dbReference>
<feature type="signal peptide" evidence="20">
    <location>
        <begin position="1"/>
        <end position="19"/>
    </location>
</feature>
<feature type="transmembrane region" description="Helical" evidence="19">
    <location>
        <begin position="240"/>
        <end position="261"/>
    </location>
</feature>
<dbReference type="CDD" id="cd07451">
    <property type="entry name" value="CRD_SMO"/>
    <property type="match status" value="1"/>
</dbReference>
<dbReference type="InterPro" id="IPR036790">
    <property type="entry name" value="Frizzled_dom_sf"/>
</dbReference>
<evidence type="ECO:0000256" key="15">
    <source>
        <dbReference type="ARBA" id="ARBA00023273"/>
    </source>
</evidence>
<feature type="transmembrane region" description="Helical" evidence="19">
    <location>
        <begin position="323"/>
        <end position="348"/>
    </location>
</feature>
<evidence type="ECO:0000256" key="18">
    <source>
        <dbReference type="SAM" id="MobiDB-lite"/>
    </source>
</evidence>
<dbReference type="EMBL" id="JBDJPC010000013">
    <property type="protein sequence ID" value="KAL1488964.1"/>
    <property type="molecule type" value="Genomic_DNA"/>
</dbReference>
<feature type="region of interest" description="Disordered" evidence="18">
    <location>
        <begin position="974"/>
        <end position="995"/>
    </location>
</feature>
<dbReference type="SUPFAM" id="SSF63501">
    <property type="entry name" value="Frizzled cysteine-rich domain"/>
    <property type="match status" value="1"/>
</dbReference>
<feature type="compositionally biased region" description="Basic and acidic residues" evidence="18">
    <location>
        <begin position="828"/>
        <end position="844"/>
    </location>
</feature>
<dbReference type="PANTHER" id="PTHR11309:SF35">
    <property type="entry name" value="PROTEIN SMOOTHENED"/>
    <property type="match status" value="1"/>
</dbReference>
<dbReference type="AlphaFoldDB" id="A0ABD1E2R9"/>
<dbReference type="GO" id="GO:0005929">
    <property type="term" value="C:cilium"/>
    <property type="evidence" value="ECO:0007669"/>
    <property type="project" value="UniProtKB-SubCell"/>
</dbReference>
<sequence>MKQLHVTSFFLFAIYQIQGRSLLSDQNGTFLDDLNEFSDSPYIRHKEPYYQKGDRYFQNSLFDMNPQYCRRNAKCQPLLQSKCMGAKLPYHSTTLDLTDLSNQTKVQEKLQMYEQYLKFIPKCWAVIQPFLCALYMPKCDNGEVDLPSREMCKITLEPCKIIYNMSTVFPEFFDCENERLFPSKCRNDIHEMKFNITGYCMEPLIETDKPDWWFSDIEGCGLQCKDSKYTDNEQYQIHKLITYGALLCIILNIFTVTTFLIDWKTGNRYPAKGIFYVNICFAISYGGYLVQFLGNDTREDVVCKKDGTLRKSEPSATENLSCVIVFFMVYYFLIAGLVWFMIFSYAWYMNSLQALGKTQERVDKKRAYFHLVAWSLPLMLTITTMAIGEIDGDYVTGICFVGFANMAVRAGLFLAPLALTMLVSIYIIFRGLTLLIKVKIESKEVISQHSARKIHSNIVRMTVFTIFMAVFCIVTIGYHVYVASNRHLWDHSLEKYILCKLTSFSADYSHCKQTNRPSVAMLQLHLLAVFGMGIAMASWVWCDATLHAWGRYIRKKFHCEVEEPIKVQKHRIIARAFAGRKLFNEGGRISIFSQNHTDPVGLQFELNSAASNDLSTAFAKNLPRLVNRRPAIPNDVGAESYNPSLDSDYSVNYRHVSIESRRNSGDSQVSVQIAELKATKRVKGRRTRRTDNHNFRRHSRNIGTSSRCPSRTGTKRGSSTSLDSHFQLLNVLTNGGGGDLKTPFAPNLNRRTATAGLDGAPIGQLLSNGKLILPPNNFTGSEDENVSVTISETAVNMRVANQNLDLNDHFTICQLRRGLRIVQVSSSESEREKDRSSNERESRSSKKTKKSFRKKYSSDSESCEKTHHYQNNRKTSSDSSSCAEIKQLVQSSLNSAVSVGFEKNRGSRQSKTSMDVAVQANAHDLDLEMNNKKIEEEMKSSKSKHAKTRDNKRFKRATKYGSDVECTRNLERVKKSKDKYKHDGRGEEKCNLYID</sequence>
<evidence type="ECO:0000256" key="12">
    <source>
        <dbReference type="ARBA" id="ARBA00023170"/>
    </source>
</evidence>
<dbReference type="Proteomes" id="UP001566132">
    <property type="component" value="Unassembled WGS sequence"/>
</dbReference>
<keyword evidence="12" id="KW-0675">Receptor</keyword>
<keyword evidence="13" id="KW-0325">Glycoprotein</keyword>
<feature type="transmembrane region" description="Helical" evidence="19">
    <location>
        <begin position="458"/>
        <end position="481"/>
    </location>
</feature>
<organism evidence="23 24">
    <name type="scientific">Hypothenemus hampei</name>
    <name type="common">Coffee berry borer</name>
    <dbReference type="NCBI Taxonomy" id="57062"/>
    <lineage>
        <taxon>Eukaryota</taxon>
        <taxon>Metazoa</taxon>
        <taxon>Ecdysozoa</taxon>
        <taxon>Arthropoda</taxon>
        <taxon>Hexapoda</taxon>
        <taxon>Insecta</taxon>
        <taxon>Pterygota</taxon>
        <taxon>Neoptera</taxon>
        <taxon>Endopterygota</taxon>
        <taxon>Coleoptera</taxon>
        <taxon>Polyphaga</taxon>
        <taxon>Cucujiformia</taxon>
        <taxon>Curculionidae</taxon>
        <taxon>Scolytinae</taxon>
        <taxon>Hypothenemus</taxon>
    </lineage>
</organism>
<evidence type="ECO:0000256" key="3">
    <source>
        <dbReference type="ARBA" id="ARBA00008077"/>
    </source>
</evidence>
<feature type="domain" description="FZ" evidence="21">
    <location>
        <begin position="70"/>
        <end position="188"/>
    </location>
</feature>
<dbReference type="Pfam" id="PF01534">
    <property type="entry name" value="Frizzled"/>
    <property type="match status" value="1"/>
</dbReference>